<dbReference type="PANTHER" id="PTHR38113">
    <property type="match status" value="1"/>
</dbReference>
<name>A0A5N6TLX7_ASPAV</name>
<evidence type="ECO:0000313" key="4">
    <source>
        <dbReference type="Proteomes" id="UP000325780"/>
    </source>
</evidence>
<accession>A0A5N6TLX7</accession>
<dbReference type="Proteomes" id="UP000325780">
    <property type="component" value="Unassembled WGS sequence"/>
</dbReference>
<dbReference type="AlphaFoldDB" id="A0A5N6TLX7"/>
<dbReference type="PANTHER" id="PTHR38113:SF1">
    <property type="entry name" value="DUF2293 DOMAIN-CONTAINING PROTEIN"/>
    <property type="match status" value="1"/>
</dbReference>
<feature type="domain" description="DUF2293" evidence="2">
    <location>
        <begin position="160"/>
        <end position="242"/>
    </location>
</feature>
<keyword evidence="4" id="KW-1185">Reference proteome</keyword>
<dbReference type="Pfam" id="PF10056">
    <property type="entry name" value="DUF2293"/>
    <property type="match status" value="1"/>
</dbReference>
<evidence type="ECO:0000313" key="3">
    <source>
        <dbReference type="EMBL" id="KAE8147101.1"/>
    </source>
</evidence>
<feature type="compositionally biased region" description="Basic and acidic residues" evidence="1">
    <location>
        <begin position="798"/>
        <end position="817"/>
    </location>
</feature>
<gene>
    <name evidence="3" type="ORF">BDV25DRAFT_40453</name>
</gene>
<feature type="region of interest" description="Disordered" evidence="1">
    <location>
        <begin position="798"/>
        <end position="829"/>
    </location>
</feature>
<feature type="region of interest" description="Disordered" evidence="1">
    <location>
        <begin position="1"/>
        <end position="25"/>
    </location>
</feature>
<dbReference type="InterPro" id="IPR018744">
    <property type="entry name" value="DUF2293"/>
</dbReference>
<evidence type="ECO:0000259" key="2">
    <source>
        <dbReference type="Pfam" id="PF10056"/>
    </source>
</evidence>
<organism evidence="3 4">
    <name type="scientific">Aspergillus avenaceus</name>
    <dbReference type="NCBI Taxonomy" id="36643"/>
    <lineage>
        <taxon>Eukaryota</taxon>
        <taxon>Fungi</taxon>
        <taxon>Dikarya</taxon>
        <taxon>Ascomycota</taxon>
        <taxon>Pezizomycotina</taxon>
        <taxon>Eurotiomycetes</taxon>
        <taxon>Eurotiomycetidae</taxon>
        <taxon>Eurotiales</taxon>
        <taxon>Aspergillaceae</taxon>
        <taxon>Aspergillus</taxon>
        <taxon>Aspergillus subgen. Circumdati</taxon>
    </lineage>
</organism>
<sequence length="921" mass="103893">MARVFRRSAPTLTRRMPGRATQKASRKHKVILESVTQKKKKLRSVISFEAKAPPGYTFIPAGNPQLTSACKELCRKDGSKVFAVTTTPHMHTHNLSQHVHRIGYHFPSAIVATVCMDFGLYLTSTGKAMPFQDSSNSKSHQHTNSDVSQITINTEARDVLKDLFPNIPNNDLNQIIKTAFQKGQRKVGTAVELPLARRAQLAVVAHIRHVYTEYDRLLKATSFHEARSLVEESTLAKLVEWRGDDENGKTILEDVFREVIVISDDDDDDENDTEGAMSQYLGRDSSVEIISSHPVASDLKTRPVIYTYPSQLEAHTDISDEEAHPDFCVVRNVPKSTIDRRGFSRYQAWDRAINRYRNRATGTSQRKLMDEPPDLQMPLHTNQQSLQDYFGFDRDLVQPRVMGSHYLSDAPHAASTPQFASTGPGFVKPVLDLTIKSPEPYEGYYPLPRSHQVGAVSGTAPLERATKLQVDNNPLQLGNSPSGPVFVSGPKEALESNREHVGFHRACIPSHGDAVAISQDRALPSIESPLPRDSRPTDSGPPDSLTKKRSEGFSPRCMTPNRFWRAEPPKHTIKMDKVAKRRRVDEYDPVNSREDHCRFAPKYLADAYAGEGFGCPPIAQPAALDSHVCRGYIAPRDLVHYTESQSERVRVPKQYPAALNFHSELIHPQEIEGLRGQSLPRNQSSLVHSWQRSPEKVAMPEFEDAVHMDATSDISYPLRGSNTGEQRVYSQSIYNDCSTRPHDSLPLHDPSWAKSNDLIHLHTEVSHRKNHYADDFIRPVDVRDPVPLEYPSHRCQTREPLTHRPSTELPFHDRNTHEAPGSAVTNVSPTRYTKDARGMPVDHNFALANHSDLRLRESRFLEPLSRVGHYRREFSDALNSSRQTFAPLHHRRELQELAQPIHSRVHPHPSIPEGRHVIIVD</sequence>
<dbReference type="EMBL" id="ML742226">
    <property type="protein sequence ID" value="KAE8147101.1"/>
    <property type="molecule type" value="Genomic_DNA"/>
</dbReference>
<reference evidence="3 4" key="1">
    <citation type="submission" date="2019-04" db="EMBL/GenBank/DDBJ databases">
        <title>Friends and foes A comparative genomics study of 23 Aspergillus species from section Flavi.</title>
        <authorList>
            <consortium name="DOE Joint Genome Institute"/>
            <person name="Kjaerbolling I."/>
            <person name="Vesth T."/>
            <person name="Frisvad J.C."/>
            <person name="Nybo J.L."/>
            <person name="Theobald S."/>
            <person name="Kildgaard S."/>
            <person name="Isbrandt T."/>
            <person name="Kuo A."/>
            <person name="Sato A."/>
            <person name="Lyhne E.K."/>
            <person name="Kogle M.E."/>
            <person name="Wiebenga A."/>
            <person name="Kun R.S."/>
            <person name="Lubbers R.J."/>
            <person name="Makela M.R."/>
            <person name="Barry K."/>
            <person name="Chovatia M."/>
            <person name="Clum A."/>
            <person name="Daum C."/>
            <person name="Haridas S."/>
            <person name="He G."/>
            <person name="LaButti K."/>
            <person name="Lipzen A."/>
            <person name="Mondo S."/>
            <person name="Riley R."/>
            <person name="Salamov A."/>
            <person name="Simmons B.A."/>
            <person name="Magnuson J.K."/>
            <person name="Henrissat B."/>
            <person name="Mortensen U.H."/>
            <person name="Larsen T.O."/>
            <person name="Devries R.P."/>
            <person name="Grigoriev I.V."/>
            <person name="Machida M."/>
            <person name="Baker S.E."/>
            <person name="Andersen M.R."/>
        </authorList>
    </citation>
    <scope>NUCLEOTIDE SEQUENCE [LARGE SCALE GENOMIC DNA]</scope>
    <source>
        <strain evidence="3 4">IBT 18842</strain>
    </source>
</reference>
<evidence type="ECO:0000256" key="1">
    <source>
        <dbReference type="SAM" id="MobiDB-lite"/>
    </source>
</evidence>
<protein>
    <recommendedName>
        <fullName evidence="2">DUF2293 domain-containing protein</fullName>
    </recommendedName>
</protein>
<feature type="region of interest" description="Disordered" evidence="1">
    <location>
        <begin position="525"/>
        <end position="561"/>
    </location>
</feature>
<proteinExistence type="predicted"/>
<dbReference type="OrthoDB" id="5288828at2759"/>